<dbReference type="Proteomes" id="UP000261540">
    <property type="component" value="Unplaced"/>
</dbReference>
<reference evidence="2" key="1">
    <citation type="submission" date="2025-08" db="UniProtKB">
        <authorList>
            <consortium name="Ensembl"/>
        </authorList>
    </citation>
    <scope>IDENTIFICATION</scope>
</reference>
<organism evidence="2 3">
    <name type="scientific">Paramormyrops kingsleyae</name>
    <dbReference type="NCBI Taxonomy" id="1676925"/>
    <lineage>
        <taxon>Eukaryota</taxon>
        <taxon>Metazoa</taxon>
        <taxon>Chordata</taxon>
        <taxon>Craniata</taxon>
        <taxon>Vertebrata</taxon>
        <taxon>Euteleostomi</taxon>
        <taxon>Actinopterygii</taxon>
        <taxon>Neopterygii</taxon>
        <taxon>Teleostei</taxon>
        <taxon>Osteoglossocephala</taxon>
        <taxon>Osteoglossomorpha</taxon>
        <taxon>Osteoglossiformes</taxon>
        <taxon>Mormyridae</taxon>
        <taxon>Paramormyrops</taxon>
    </lineage>
</organism>
<evidence type="ECO:0000313" key="2">
    <source>
        <dbReference type="Ensembl" id="ENSPKIP00000010462.1"/>
    </source>
</evidence>
<feature type="signal peptide" evidence="1">
    <location>
        <begin position="1"/>
        <end position="31"/>
    </location>
</feature>
<evidence type="ECO:0000256" key="1">
    <source>
        <dbReference type="SAM" id="SignalP"/>
    </source>
</evidence>
<sequence length="303" mass="33758">MRPQDLTAMTARCCPWVVFILCMNWSRGGQCLPMPQMPTLPIASERDIALGTGPAFERWRRESIEMQREHCALLAAPWKETRGGGDRGHQYRLRILSLPEGGPRRAVFPEQTLFGFVRRVYRCCQMGFLCRSIKGIQGQLSADSEVEFLLSPDVLSATVTRAEVHLHISNPLHLRVEPWLATHKRPTRYRVWAGHGKLELMLDLLFLFQGLQEAIGGTRGGSSLVDFRRVGGLARQSGAGLRVGQVGSSPQETDTGLWEGPLPWALELGLVLHCTREGGGEAVPCENNGVHLLYTPFFAISYQ</sequence>
<protein>
    <submittedName>
        <fullName evidence="2">Si:ch211-170d8.2</fullName>
    </submittedName>
</protein>
<dbReference type="GeneTree" id="ENSGT01030000235079"/>
<dbReference type="AlphaFoldDB" id="A0A3B3QV24"/>
<evidence type="ECO:0000313" key="3">
    <source>
        <dbReference type="Proteomes" id="UP000261540"/>
    </source>
</evidence>
<proteinExistence type="predicted"/>
<name>A0A3B3QV24_9TELE</name>
<keyword evidence="3" id="KW-1185">Reference proteome</keyword>
<dbReference type="Ensembl" id="ENSPKIT00000034595.1">
    <property type="protein sequence ID" value="ENSPKIP00000010462.1"/>
    <property type="gene ID" value="ENSPKIG00000025178.1"/>
</dbReference>
<accession>A0A3B3QV24</accession>
<reference evidence="2" key="2">
    <citation type="submission" date="2025-09" db="UniProtKB">
        <authorList>
            <consortium name="Ensembl"/>
        </authorList>
    </citation>
    <scope>IDENTIFICATION</scope>
</reference>
<dbReference type="KEGG" id="pki:111858736"/>
<keyword evidence="1" id="KW-0732">Signal</keyword>
<dbReference type="STRING" id="1676925.ENSPKIP00000010462"/>
<feature type="chain" id="PRO_5017255500" evidence="1">
    <location>
        <begin position="32"/>
        <end position="303"/>
    </location>
</feature>
<dbReference type="OrthoDB" id="9943803at2759"/>